<evidence type="ECO:0000259" key="2">
    <source>
        <dbReference type="Pfam" id="PF12937"/>
    </source>
</evidence>
<evidence type="ECO:0000256" key="1">
    <source>
        <dbReference type="SAM" id="MobiDB-lite"/>
    </source>
</evidence>
<evidence type="ECO:0000313" key="4">
    <source>
        <dbReference type="Proteomes" id="UP001341281"/>
    </source>
</evidence>
<protein>
    <recommendedName>
        <fullName evidence="2">F-box domain-containing protein</fullName>
    </recommendedName>
</protein>
<evidence type="ECO:0000313" key="3">
    <source>
        <dbReference type="EMBL" id="WVZ73842.1"/>
    </source>
</evidence>
<proteinExistence type="predicted"/>
<gene>
    <name evidence="3" type="ORF">U9M48_022100</name>
</gene>
<dbReference type="Proteomes" id="UP001341281">
    <property type="component" value="Chromosome 05"/>
</dbReference>
<dbReference type="PANTHER" id="PTHR35828">
    <property type="entry name" value="OS08G0203800 PROTEIN-RELATED"/>
    <property type="match status" value="1"/>
</dbReference>
<dbReference type="SUPFAM" id="SSF81383">
    <property type="entry name" value="F-box domain"/>
    <property type="match status" value="1"/>
</dbReference>
<feature type="domain" description="F-box" evidence="2">
    <location>
        <begin position="26"/>
        <end position="62"/>
    </location>
</feature>
<dbReference type="Pfam" id="PF12937">
    <property type="entry name" value="F-box-like"/>
    <property type="match status" value="1"/>
</dbReference>
<dbReference type="CDD" id="cd09917">
    <property type="entry name" value="F-box_SF"/>
    <property type="match status" value="1"/>
</dbReference>
<dbReference type="AlphaFoldDB" id="A0AAQ3WTP3"/>
<dbReference type="InterPro" id="IPR036047">
    <property type="entry name" value="F-box-like_dom_sf"/>
</dbReference>
<name>A0AAQ3WTP3_PASNO</name>
<reference evidence="3 4" key="1">
    <citation type="submission" date="2024-02" db="EMBL/GenBank/DDBJ databases">
        <title>High-quality chromosome-scale genome assembly of Pensacola bahiagrass (Paspalum notatum Flugge var. saurae).</title>
        <authorList>
            <person name="Vega J.M."/>
            <person name="Podio M."/>
            <person name="Orjuela J."/>
            <person name="Siena L.A."/>
            <person name="Pessino S.C."/>
            <person name="Combes M.C."/>
            <person name="Mariac C."/>
            <person name="Albertini E."/>
            <person name="Pupilli F."/>
            <person name="Ortiz J.P.A."/>
            <person name="Leblanc O."/>
        </authorList>
    </citation>
    <scope>NUCLEOTIDE SEQUENCE [LARGE SCALE GENOMIC DNA]</scope>
    <source>
        <strain evidence="3">R1</strain>
        <tissue evidence="3">Leaf</tissue>
    </source>
</reference>
<dbReference type="InterPro" id="IPR001810">
    <property type="entry name" value="F-box_dom"/>
</dbReference>
<organism evidence="3 4">
    <name type="scientific">Paspalum notatum var. saurae</name>
    <dbReference type="NCBI Taxonomy" id="547442"/>
    <lineage>
        <taxon>Eukaryota</taxon>
        <taxon>Viridiplantae</taxon>
        <taxon>Streptophyta</taxon>
        <taxon>Embryophyta</taxon>
        <taxon>Tracheophyta</taxon>
        <taxon>Spermatophyta</taxon>
        <taxon>Magnoliopsida</taxon>
        <taxon>Liliopsida</taxon>
        <taxon>Poales</taxon>
        <taxon>Poaceae</taxon>
        <taxon>PACMAD clade</taxon>
        <taxon>Panicoideae</taxon>
        <taxon>Andropogonodae</taxon>
        <taxon>Paspaleae</taxon>
        <taxon>Paspalinae</taxon>
        <taxon>Paspalum</taxon>
    </lineage>
</organism>
<dbReference type="EMBL" id="CP144749">
    <property type="protein sequence ID" value="WVZ73842.1"/>
    <property type="molecule type" value="Genomic_DNA"/>
</dbReference>
<accession>A0AAQ3WTP3</accession>
<feature type="region of interest" description="Disordered" evidence="1">
    <location>
        <begin position="1"/>
        <end position="21"/>
    </location>
</feature>
<keyword evidence="4" id="KW-1185">Reference proteome</keyword>
<dbReference type="PANTHER" id="PTHR35828:SF23">
    <property type="entry name" value="F-BOX DOMAIN-CONTAINING PROTEIN"/>
    <property type="match status" value="1"/>
</dbReference>
<sequence length="490" mass="54046">MADGAGAGAGPRPRAQARGRRISQTASLPLDIVLDIAARTDPATLVRCAATCRDLRARVADPGFLRGLRLRHADCFVPPLLRGHLIQEPYHRFYFDKDLEDAEAKRDSNMYLLDAAAGRLRRASKAFPAGPDGEPLRLHRPVSAREGLLLVHKPHELRVFNLATGRSQALPPGGPEFPVHYVLLVGDGAAADGSAVVGRPFQVVKASLVFEYHHRHLKVQTFSSELGAWGPCTEIRTPQIQGAAYEPLRPMPLVVAGAMHWLCLTDSAGYVLKLRVRAAAPPRLAVTNLPENFPYNIRRRWYVQHLMATMAAGAREPRRASHGRREDISVDAVQAHGEVEPAAAVQEDRQGVNGFQDQHLMATMAAGGSPAVLVTDGEKISAWTQSKHTGRWSQQPQVVIDYAAISTCLRSMRMPGGNLPLPPMTEAKLLWFAERSGIVLIDMDDCFLWLDLQSRKIVRGTSDSRITYKTVYCPYEMDLSTWVPTFSRSL</sequence>